<proteinExistence type="inferred from homology"/>
<dbReference type="AlphaFoldDB" id="A0A9D1X3D5"/>
<protein>
    <submittedName>
        <fullName evidence="6">4-hydroxy-3-methylbut-2-enyl diphosphate reductase</fullName>
        <ecNumber evidence="6">1.17.7.4</ecNumber>
    </submittedName>
</protein>
<sequence length="262" mass="29262">MEINIAKSAGFCFGVQRAVDTVYRESAKKNVYTYGPIIHNDEVVADLERQGVGVIHDSSEFRTLGEGTIIIRSHGVPRAIYDEIAQAGLDLVDATCPFVRKIHRIVEKESGEGRVVVIVGNNHHPEVEGIKGWCLTTPIVIEDREQAEAIAVDADTKLSIVSQTTFNYNKFQYLVEIISEKGYDINVFNTICNATEERQKETRELAMRSDAMIVIGGRHSSNTQKLFEISKKECSNTFYIQTIHDLNMEDFHNIGILGITAG</sequence>
<keyword evidence="6" id="KW-0560">Oxidoreductase</keyword>
<dbReference type="PANTHER" id="PTHR30426:SF0">
    <property type="entry name" value="4-HYDROXY-3-METHYLBUT-2-ENYL DIPHOSPHATE REDUCTASE"/>
    <property type="match status" value="1"/>
</dbReference>
<evidence type="ECO:0000256" key="1">
    <source>
        <dbReference type="ARBA" id="ARBA00001966"/>
    </source>
</evidence>
<comment type="caution">
    <text evidence="6">The sequence shown here is derived from an EMBL/GenBank/DDBJ whole genome shotgun (WGS) entry which is preliminary data.</text>
</comment>
<dbReference type="EC" id="1.17.7.4" evidence="6"/>
<keyword evidence="2" id="KW-0004">4Fe-4S</keyword>
<dbReference type="Gene3D" id="3.40.50.11270">
    <property type="match status" value="1"/>
</dbReference>
<dbReference type="GO" id="GO:0050992">
    <property type="term" value="P:dimethylallyl diphosphate biosynthetic process"/>
    <property type="evidence" value="ECO:0007669"/>
    <property type="project" value="InterPro"/>
</dbReference>
<dbReference type="GO" id="GO:0046872">
    <property type="term" value="F:metal ion binding"/>
    <property type="evidence" value="ECO:0007669"/>
    <property type="project" value="UniProtKB-KW"/>
</dbReference>
<accession>A0A9D1X3D5</accession>
<comment type="cofactor">
    <cofactor evidence="1">
        <name>[4Fe-4S] cluster</name>
        <dbReference type="ChEBI" id="CHEBI:49883"/>
    </cofactor>
</comment>
<dbReference type="PANTHER" id="PTHR30426">
    <property type="entry name" value="4-HYDROXY-3-METHYLBUT-2-ENYL DIPHOSPHATE REDUCTASE"/>
    <property type="match status" value="1"/>
</dbReference>
<dbReference type="GO" id="GO:0051745">
    <property type="term" value="F:4-hydroxy-3-methylbut-2-enyl diphosphate reductase activity"/>
    <property type="evidence" value="ECO:0007669"/>
    <property type="project" value="UniProtKB-EC"/>
</dbReference>
<evidence type="ECO:0000313" key="7">
    <source>
        <dbReference type="Proteomes" id="UP000886805"/>
    </source>
</evidence>
<keyword evidence="5" id="KW-0411">Iron-sulfur</keyword>
<gene>
    <name evidence="6" type="primary">ispH</name>
    <name evidence="6" type="ORF">H9849_04355</name>
</gene>
<dbReference type="GO" id="GO:0019288">
    <property type="term" value="P:isopentenyl diphosphate biosynthetic process, methylerythritol 4-phosphate pathway"/>
    <property type="evidence" value="ECO:0007669"/>
    <property type="project" value="InterPro"/>
</dbReference>
<evidence type="ECO:0000313" key="6">
    <source>
        <dbReference type="EMBL" id="HIX72233.1"/>
    </source>
</evidence>
<keyword evidence="3" id="KW-0479">Metal-binding</keyword>
<dbReference type="EMBL" id="DXEQ01000123">
    <property type="protein sequence ID" value="HIX72233.1"/>
    <property type="molecule type" value="Genomic_DNA"/>
</dbReference>
<dbReference type="InterPro" id="IPR003451">
    <property type="entry name" value="LytB/IspH"/>
</dbReference>
<evidence type="ECO:0000256" key="5">
    <source>
        <dbReference type="ARBA" id="ARBA00023014"/>
    </source>
</evidence>
<evidence type="ECO:0000256" key="2">
    <source>
        <dbReference type="ARBA" id="ARBA00022485"/>
    </source>
</evidence>
<dbReference type="HAMAP" id="MF_00191">
    <property type="entry name" value="IspH"/>
    <property type="match status" value="1"/>
</dbReference>
<reference evidence="6" key="2">
    <citation type="submission" date="2021-04" db="EMBL/GenBank/DDBJ databases">
        <authorList>
            <person name="Gilroy R."/>
        </authorList>
    </citation>
    <scope>NUCLEOTIDE SEQUENCE</scope>
    <source>
        <strain evidence="6">ChiSxjej3B15-1167</strain>
    </source>
</reference>
<dbReference type="CDD" id="cd13944">
    <property type="entry name" value="lytB_ispH"/>
    <property type="match status" value="1"/>
</dbReference>
<evidence type="ECO:0000256" key="4">
    <source>
        <dbReference type="ARBA" id="ARBA00023004"/>
    </source>
</evidence>
<reference evidence="6" key="1">
    <citation type="journal article" date="2021" name="PeerJ">
        <title>Extensive microbial diversity within the chicken gut microbiome revealed by metagenomics and culture.</title>
        <authorList>
            <person name="Gilroy R."/>
            <person name="Ravi A."/>
            <person name="Getino M."/>
            <person name="Pursley I."/>
            <person name="Horton D.L."/>
            <person name="Alikhan N.F."/>
            <person name="Baker D."/>
            <person name="Gharbi K."/>
            <person name="Hall N."/>
            <person name="Watson M."/>
            <person name="Adriaenssens E.M."/>
            <person name="Foster-Nyarko E."/>
            <person name="Jarju S."/>
            <person name="Secka A."/>
            <person name="Antonio M."/>
            <person name="Oren A."/>
            <person name="Chaudhuri R.R."/>
            <person name="La Ragione R."/>
            <person name="Hildebrand F."/>
            <person name="Pallen M.J."/>
        </authorList>
    </citation>
    <scope>NUCLEOTIDE SEQUENCE</scope>
    <source>
        <strain evidence="6">ChiSxjej3B15-1167</strain>
    </source>
</reference>
<name>A0A9D1X3D5_9FIRM</name>
<dbReference type="GO" id="GO:0051539">
    <property type="term" value="F:4 iron, 4 sulfur cluster binding"/>
    <property type="evidence" value="ECO:0007669"/>
    <property type="project" value="UniProtKB-KW"/>
</dbReference>
<dbReference type="NCBIfam" id="TIGR00216">
    <property type="entry name" value="ispH_lytB"/>
    <property type="match status" value="1"/>
</dbReference>
<dbReference type="Proteomes" id="UP000886805">
    <property type="component" value="Unassembled WGS sequence"/>
</dbReference>
<keyword evidence="4" id="KW-0408">Iron</keyword>
<dbReference type="Gene3D" id="3.40.1010.20">
    <property type="entry name" value="4-hydroxy-3-methylbut-2-enyl diphosphate reductase, catalytic domain"/>
    <property type="match status" value="2"/>
</dbReference>
<evidence type="ECO:0000256" key="3">
    <source>
        <dbReference type="ARBA" id="ARBA00022723"/>
    </source>
</evidence>
<dbReference type="Pfam" id="PF02401">
    <property type="entry name" value="LYTB"/>
    <property type="match status" value="1"/>
</dbReference>
<feature type="non-terminal residue" evidence="6">
    <location>
        <position position="262"/>
    </location>
</feature>
<organism evidence="6 7">
    <name type="scientific">Candidatus Anaerobutyricum stercoripullorum</name>
    <dbReference type="NCBI Taxonomy" id="2838456"/>
    <lineage>
        <taxon>Bacteria</taxon>
        <taxon>Bacillati</taxon>
        <taxon>Bacillota</taxon>
        <taxon>Clostridia</taxon>
        <taxon>Lachnospirales</taxon>
        <taxon>Lachnospiraceae</taxon>
        <taxon>Anaerobutyricum</taxon>
    </lineage>
</organism>